<dbReference type="EMBL" id="JAGIOF010000001">
    <property type="protein sequence ID" value="MBP2386208.1"/>
    <property type="molecule type" value="Genomic_DNA"/>
</dbReference>
<gene>
    <name evidence="1" type="ORF">JOF47_001719</name>
</gene>
<sequence>MPLFLGKLAATNPGQFILRGHRFQKSCQLVWNLRGIQVRQDPHGLGVTSSWKSAKYLGISHPPLNAVWVRLQIESDPYCVVGVCRSKLAVTAHGGHSRKQSISRTGRIENPAVLLLTTIGSGTNFENGDSVPLRPDLVATGTCCRYCSRTRTRWWRSRPITCCRIQVDYGDRPRCYGTSTGSTARPGSTVDVMSVPAGCVGPGVSPLHWVNGRVR</sequence>
<accession>A0ABS4XCT7</accession>
<keyword evidence="2" id="KW-1185">Reference proteome</keyword>
<evidence type="ECO:0000313" key="1">
    <source>
        <dbReference type="EMBL" id="MBP2386208.1"/>
    </source>
</evidence>
<evidence type="ECO:0000313" key="2">
    <source>
        <dbReference type="Proteomes" id="UP001296993"/>
    </source>
</evidence>
<reference evidence="1 2" key="1">
    <citation type="submission" date="2021-03" db="EMBL/GenBank/DDBJ databases">
        <title>Sequencing the genomes of 1000 actinobacteria strains.</title>
        <authorList>
            <person name="Klenk H.-P."/>
        </authorList>
    </citation>
    <scope>NUCLEOTIDE SEQUENCE [LARGE SCALE GENOMIC DNA]</scope>
    <source>
        <strain evidence="1 2">DSM 15797</strain>
    </source>
</reference>
<comment type="caution">
    <text evidence="1">The sequence shown here is derived from an EMBL/GenBank/DDBJ whole genome shotgun (WGS) entry which is preliminary data.</text>
</comment>
<organism evidence="1 2">
    <name type="scientific">Paeniglutamicibacter kerguelensis</name>
    <dbReference type="NCBI Taxonomy" id="254788"/>
    <lineage>
        <taxon>Bacteria</taxon>
        <taxon>Bacillati</taxon>
        <taxon>Actinomycetota</taxon>
        <taxon>Actinomycetes</taxon>
        <taxon>Micrococcales</taxon>
        <taxon>Micrococcaceae</taxon>
        <taxon>Paeniglutamicibacter</taxon>
    </lineage>
</organism>
<proteinExistence type="predicted"/>
<name>A0ABS4XCT7_9MICC</name>
<protein>
    <submittedName>
        <fullName evidence="1">Uncharacterized protein</fullName>
    </submittedName>
</protein>
<dbReference type="Proteomes" id="UP001296993">
    <property type="component" value="Unassembled WGS sequence"/>
</dbReference>